<protein>
    <recommendedName>
        <fullName evidence="1">Serine aminopeptidase S33 domain-containing protein</fullName>
    </recommendedName>
</protein>
<sequence>MNRELILTTDDGLPLSGTLTLPDGDGPHPAVLLLMPGKLDRDGNLGKGRIELGGPLAAALAAKGVASYRYDRRGVGATPGDWQAAGFYQHRADAAAALRELAGLPEIGTAGAIGYSEGALHAAALGAHEGAAAVVMISGHTMTGEETLLWWAGLKDAEGLSKPMRLIALLFGRRTMRGLAAKLTAKIKATKGDVARLYGFKIPARSMREFLTYDPKKDLAEVRVPLLAVTGAKDVQVSPADLDVLAAVVPGPAAVRRLPDLTHLLRRDPGPASQSTYGRQYAKPVDQGLVEEVSTWIAASLATRSSHP</sequence>
<accession>A0A7W8EGT1</accession>
<feature type="domain" description="Serine aminopeptidase S33" evidence="1">
    <location>
        <begin position="56"/>
        <end position="268"/>
    </location>
</feature>
<dbReference type="EMBL" id="JACHIN010000004">
    <property type="protein sequence ID" value="MBB5077847.1"/>
    <property type="molecule type" value="Genomic_DNA"/>
</dbReference>
<proteinExistence type="predicted"/>
<dbReference type="InterPro" id="IPR022742">
    <property type="entry name" value="Hydrolase_4"/>
</dbReference>
<name>A0A7W8EGT1_9ACTN</name>
<organism evidence="2 3">
    <name type="scientific">Nonomuraea endophytica</name>
    <dbReference type="NCBI Taxonomy" id="714136"/>
    <lineage>
        <taxon>Bacteria</taxon>
        <taxon>Bacillati</taxon>
        <taxon>Actinomycetota</taxon>
        <taxon>Actinomycetes</taxon>
        <taxon>Streptosporangiales</taxon>
        <taxon>Streptosporangiaceae</taxon>
        <taxon>Nonomuraea</taxon>
    </lineage>
</organism>
<comment type="caution">
    <text evidence="2">The sequence shown here is derived from an EMBL/GenBank/DDBJ whole genome shotgun (WGS) entry which is preliminary data.</text>
</comment>
<dbReference type="RefSeq" id="WP_184962084.1">
    <property type="nucleotide sequence ID" value="NZ_JACHIN010000004.1"/>
</dbReference>
<evidence type="ECO:0000259" key="1">
    <source>
        <dbReference type="Pfam" id="PF12146"/>
    </source>
</evidence>
<reference evidence="2 3" key="1">
    <citation type="submission" date="2020-08" db="EMBL/GenBank/DDBJ databases">
        <title>Genomic Encyclopedia of Type Strains, Phase IV (KMG-IV): sequencing the most valuable type-strain genomes for metagenomic binning, comparative biology and taxonomic classification.</title>
        <authorList>
            <person name="Goeker M."/>
        </authorList>
    </citation>
    <scope>NUCLEOTIDE SEQUENCE [LARGE SCALE GENOMIC DNA]</scope>
    <source>
        <strain evidence="2 3">DSM 45385</strain>
    </source>
</reference>
<dbReference type="AlphaFoldDB" id="A0A7W8EGT1"/>
<evidence type="ECO:0000313" key="2">
    <source>
        <dbReference type="EMBL" id="MBB5077847.1"/>
    </source>
</evidence>
<dbReference type="PANTHER" id="PTHR43265">
    <property type="entry name" value="ESTERASE ESTD"/>
    <property type="match status" value="1"/>
</dbReference>
<evidence type="ECO:0000313" key="3">
    <source>
        <dbReference type="Proteomes" id="UP000568380"/>
    </source>
</evidence>
<dbReference type="GO" id="GO:0052689">
    <property type="term" value="F:carboxylic ester hydrolase activity"/>
    <property type="evidence" value="ECO:0007669"/>
    <property type="project" value="TreeGrafter"/>
</dbReference>
<dbReference type="Proteomes" id="UP000568380">
    <property type="component" value="Unassembled WGS sequence"/>
</dbReference>
<dbReference type="SUPFAM" id="SSF53474">
    <property type="entry name" value="alpha/beta-Hydrolases"/>
    <property type="match status" value="1"/>
</dbReference>
<dbReference type="Pfam" id="PF12146">
    <property type="entry name" value="Hydrolase_4"/>
    <property type="match status" value="1"/>
</dbReference>
<gene>
    <name evidence="2" type="ORF">HNR40_003322</name>
</gene>
<dbReference type="PANTHER" id="PTHR43265:SF1">
    <property type="entry name" value="ESTERASE ESTD"/>
    <property type="match status" value="1"/>
</dbReference>
<dbReference type="InterPro" id="IPR029058">
    <property type="entry name" value="AB_hydrolase_fold"/>
</dbReference>
<keyword evidence="3" id="KW-1185">Reference proteome</keyword>
<dbReference type="Gene3D" id="3.40.50.1820">
    <property type="entry name" value="alpha/beta hydrolase"/>
    <property type="match status" value="1"/>
</dbReference>
<dbReference type="InterPro" id="IPR053145">
    <property type="entry name" value="AB_hydrolase_Est10"/>
</dbReference>